<evidence type="ECO:0000313" key="3">
    <source>
        <dbReference type="Proteomes" id="UP000199286"/>
    </source>
</evidence>
<dbReference type="AlphaFoldDB" id="A0A1H3M1P4"/>
<evidence type="ECO:0008006" key="4">
    <source>
        <dbReference type="Google" id="ProtNLM"/>
    </source>
</evidence>
<proteinExistence type="predicted"/>
<dbReference type="OrthoDB" id="7362854at2"/>
<dbReference type="RefSeq" id="WP_089884736.1">
    <property type="nucleotide sequence ID" value="NZ_FNPF01000015.1"/>
</dbReference>
<dbReference type="Gene3D" id="6.10.280.50">
    <property type="match status" value="1"/>
</dbReference>
<protein>
    <recommendedName>
        <fullName evidence="4">DUF465 domain-containing protein</fullName>
    </recommendedName>
</protein>
<dbReference type="Proteomes" id="UP000199286">
    <property type="component" value="Unassembled WGS sequence"/>
</dbReference>
<reference evidence="2 3" key="1">
    <citation type="submission" date="2016-10" db="EMBL/GenBank/DDBJ databases">
        <authorList>
            <person name="de Groot N.N."/>
        </authorList>
    </citation>
    <scope>NUCLEOTIDE SEQUENCE [LARGE SCALE GENOMIC DNA]</scope>
    <source>
        <strain evidence="2 3">DSM 26880</strain>
    </source>
</reference>
<keyword evidence="1" id="KW-0175">Coiled coil</keyword>
<keyword evidence="3" id="KW-1185">Reference proteome</keyword>
<evidence type="ECO:0000313" key="2">
    <source>
        <dbReference type="EMBL" id="SDY70631.1"/>
    </source>
</evidence>
<sequence length="60" mass="6823">MTDDARLASLRTRHASIDAEIERLQKHPGADELHIADLKKQKLVVKEEMVRLEQDEASAD</sequence>
<organism evidence="2 3">
    <name type="scientific">Citreimonas salinaria</name>
    <dbReference type="NCBI Taxonomy" id="321339"/>
    <lineage>
        <taxon>Bacteria</taxon>
        <taxon>Pseudomonadati</taxon>
        <taxon>Pseudomonadota</taxon>
        <taxon>Alphaproteobacteria</taxon>
        <taxon>Rhodobacterales</taxon>
        <taxon>Roseobacteraceae</taxon>
        <taxon>Citreimonas</taxon>
    </lineage>
</organism>
<evidence type="ECO:0000256" key="1">
    <source>
        <dbReference type="SAM" id="Coils"/>
    </source>
</evidence>
<gene>
    <name evidence="2" type="ORF">SAMN05444340_11563</name>
</gene>
<dbReference type="EMBL" id="FNPF01000015">
    <property type="protein sequence ID" value="SDY70631.1"/>
    <property type="molecule type" value="Genomic_DNA"/>
</dbReference>
<name>A0A1H3M1P4_9RHOB</name>
<feature type="coiled-coil region" evidence="1">
    <location>
        <begin position="7"/>
        <end position="55"/>
    </location>
</feature>
<accession>A0A1H3M1P4</accession>
<dbReference type="Pfam" id="PF04325">
    <property type="entry name" value="DUF465"/>
    <property type="match status" value="1"/>
</dbReference>
<dbReference type="InterPro" id="IPR038444">
    <property type="entry name" value="DUF465_sf"/>
</dbReference>
<dbReference type="InterPro" id="IPR007420">
    <property type="entry name" value="DUF465"/>
</dbReference>